<comment type="caution">
    <text evidence="2">The sequence shown here is derived from an EMBL/GenBank/DDBJ whole genome shotgun (WGS) entry which is preliminary data.</text>
</comment>
<evidence type="ECO:0000313" key="3">
    <source>
        <dbReference type="Proteomes" id="UP001519460"/>
    </source>
</evidence>
<dbReference type="InterPro" id="IPR000488">
    <property type="entry name" value="Death_dom"/>
</dbReference>
<dbReference type="SMART" id="SM00005">
    <property type="entry name" value="DEATH"/>
    <property type="match status" value="1"/>
</dbReference>
<gene>
    <name evidence="2" type="ORF">BaRGS_00030186</name>
</gene>
<dbReference type="InterPro" id="IPR011029">
    <property type="entry name" value="DEATH-like_dom_sf"/>
</dbReference>
<dbReference type="EMBL" id="JACVVK020000322">
    <property type="protein sequence ID" value="KAK7478587.1"/>
    <property type="molecule type" value="Genomic_DNA"/>
</dbReference>
<name>A0ABD0JUD3_9CAEN</name>
<dbReference type="Pfam" id="PF00531">
    <property type="entry name" value="Death"/>
    <property type="match status" value="1"/>
</dbReference>
<evidence type="ECO:0000259" key="1">
    <source>
        <dbReference type="PROSITE" id="PS50017"/>
    </source>
</evidence>
<keyword evidence="3" id="KW-1185">Reference proteome</keyword>
<dbReference type="Proteomes" id="UP001519460">
    <property type="component" value="Unassembled WGS sequence"/>
</dbReference>
<feature type="domain" description="Death" evidence="1">
    <location>
        <begin position="47"/>
        <end position="116"/>
    </location>
</feature>
<protein>
    <recommendedName>
        <fullName evidence="1">Death domain-containing protein</fullName>
    </recommendedName>
</protein>
<dbReference type="AlphaFoldDB" id="A0ABD0JUD3"/>
<proteinExistence type="predicted"/>
<dbReference type="PROSITE" id="PS50017">
    <property type="entry name" value="DEATH_DOMAIN"/>
    <property type="match status" value="1"/>
</dbReference>
<accession>A0ABD0JUD3</accession>
<dbReference type="Gene3D" id="1.10.533.10">
    <property type="entry name" value="Death Domain, Fas"/>
    <property type="match status" value="1"/>
</dbReference>
<sequence>MASRAWDGRNIEDLPAELLATLVRKLPRTVLNKVANMLQVTCSPSGSWEMVAEKLGFNDNSRLEELLHRAQIRHEYPGMLMLHEWGRSEGSTAFVLLHVLRESEREDIVHVLVEALYGEFGKTVSRSGFVVMPGSVCETLVGKLTRRQIGKQQSIFFPEKRLHAYSRVRACMRTVSMTVTAVSLGTD</sequence>
<organism evidence="2 3">
    <name type="scientific">Batillaria attramentaria</name>
    <dbReference type="NCBI Taxonomy" id="370345"/>
    <lineage>
        <taxon>Eukaryota</taxon>
        <taxon>Metazoa</taxon>
        <taxon>Spiralia</taxon>
        <taxon>Lophotrochozoa</taxon>
        <taxon>Mollusca</taxon>
        <taxon>Gastropoda</taxon>
        <taxon>Caenogastropoda</taxon>
        <taxon>Sorbeoconcha</taxon>
        <taxon>Cerithioidea</taxon>
        <taxon>Batillariidae</taxon>
        <taxon>Batillaria</taxon>
    </lineage>
</organism>
<evidence type="ECO:0000313" key="2">
    <source>
        <dbReference type="EMBL" id="KAK7478587.1"/>
    </source>
</evidence>
<dbReference type="SUPFAM" id="SSF47986">
    <property type="entry name" value="DEATH domain"/>
    <property type="match status" value="1"/>
</dbReference>
<reference evidence="2 3" key="1">
    <citation type="journal article" date="2023" name="Sci. Data">
        <title>Genome assembly of the Korean intertidal mud-creeper Batillaria attramentaria.</title>
        <authorList>
            <person name="Patra A.K."/>
            <person name="Ho P.T."/>
            <person name="Jun S."/>
            <person name="Lee S.J."/>
            <person name="Kim Y."/>
            <person name="Won Y.J."/>
        </authorList>
    </citation>
    <scope>NUCLEOTIDE SEQUENCE [LARGE SCALE GENOMIC DNA]</scope>
    <source>
        <strain evidence="2">Wonlab-2016</strain>
    </source>
</reference>